<feature type="region of interest" description="Disordered" evidence="4">
    <location>
        <begin position="484"/>
        <end position="505"/>
    </location>
</feature>
<evidence type="ECO:0000256" key="4">
    <source>
        <dbReference type="SAM" id="MobiDB-lite"/>
    </source>
</evidence>
<dbReference type="InterPro" id="IPR001460">
    <property type="entry name" value="PCN-bd_Tpept"/>
</dbReference>
<feature type="region of interest" description="Disordered" evidence="4">
    <location>
        <begin position="234"/>
        <end position="263"/>
    </location>
</feature>
<dbReference type="HOGENOM" id="CLU_009289_6_5_11"/>
<dbReference type="AlphaFoldDB" id="E6JZG2"/>
<evidence type="ECO:0000259" key="6">
    <source>
        <dbReference type="Pfam" id="PF00905"/>
    </source>
</evidence>
<feature type="domain" description="Penicillin-binding protein dimerisation" evidence="7">
    <location>
        <begin position="81"/>
        <end position="252"/>
    </location>
</feature>
<dbReference type="Gene3D" id="3.40.710.10">
    <property type="entry name" value="DD-peptidase/beta-lactamase superfamily"/>
    <property type="match status" value="1"/>
</dbReference>
<dbReference type="GO" id="GO:0071555">
    <property type="term" value="P:cell wall organization"/>
    <property type="evidence" value="ECO:0007669"/>
    <property type="project" value="TreeGrafter"/>
</dbReference>
<name>E6JZG2_PARDN</name>
<dbReference type="RefSeq" id="WP_006290492.1">
    <property type="nucleotide sequence ID" value="NZ_AP012333.1"/>
</dbReference>
<dbReference type="Pfam" id="PF03717">
    <property type="entry name" value="PBP_dimer"/>
    <property type="match status" value="1"/>
</dbReference>
<evidence type="ECO:0000313" key="9">
    <source>
        <dbReference type="Proteomes" id="UP000004946"/>
    </source>
</evidence>
<dbReference type="SUPFAM" id="SSF56601">
    <property type="entry name" value="beta-lactamase/transpeptidase-like"/>
    <property type="match status" value="1"/>
</dbReference>
<dbReference type="PANTHER" id="PTHR30627">
    <property type="entry name" value="PEPTIDOGLYCAN D,D-TRANSPEPTIDASE"/>
    <property type="match status" value="1"/>
</dbReference>
<dbReference type="InterPro" id="IPR012338">
    <property type="entry name" value="Beta-lactam/transpept-like"/>
</dbReference>
<dbReference type="eggNOG" id="COG0768">
    <property type="taxonomic scope" value="Bacteria"/>
</dbReference>
<dbReference type="GO" id="GO:0008658">
    <property type="term" value="F:penicillin binding"/>
    <property type="evidence" value="ECO:0007669"/>
    <property type="project" value="InterPro"/>
</dbReference>
<dbReference type="Proteomes" id="UP000004946">
    <property type="component" value="Chromosome"/>
</dbReference>
<accession>E6JZG2</accession>
<evidence type="ECO:0000256" key="2">
    <source>
        <dbReference type="ARBA" id="ARBA00007171"/>
    </source>
</evidence>
<dbReference type="InterPro" id="IPR050515">
    <property type="entry name" value="Beta-lactam/transpept"/>
</dbReference>
<keyword evidence="5" id="KW-1133">Transmembrane helix</keyword>
<comment type="caution">
    <text evidence="8">The sequence shown here is derived from an EMBL/GenBank/DDBJ whole genome shotgun (WGS) entry which is preliminary data.</text>
</comment>
<protein>
    <submittedName>
        <fullName evidence="8">Penicillin-binding protein, transpeptidase domain protein</fullName>
    </submittedName>
</protein>
<evidence type="ECO:0000256" key="3">
    <source>
        <dbReference type="ARBA" id="ARBA00023136"/>
    </source>
</evidence>
<feature type="transmembrane region" description="Helical" evidence="5">
    <location>
        <begin position="39"/>
        <end position="58"/>
    </location>
</feature>
<dbReference type="Gene3D" id="3.90.1310.10">
    <property type="entry name" value="Penicillin-binding protein 2a (Domain 2)"/>
    <property type="match status" value="1"/>
</dbReference>
<evidence type="ECO:0000259" key="7">
    <source>
        <dbReference type="Pfam" id="PF03717"/>
    </source>
</evidence>
<organism evidence="8 9">
    <name type="scientific">Parascardovia denticolens DSM 10105 = JCM 12538</name>
    <dbReference type="NCBI Taxonomy" id="864564"/>
    <lineage>
        <taxon>Bacteria</taxon>
        <taxon>Bacillati</taxon>
        <taxon>Actinomycetota</taxon>
        <taxon>Actinomycetes</taxon>
        <taxon>Bifidobacteriales</taxon>
        <taxon>Bifidobacteriaceae</taxon>
        <taxon>Parascardovia</taxon>
    </lineage>
</organism>
<comment type="similarity">
    <text evidence="2">Belongs to the transpeptidase family.</text>
</comment>
<dbReference type="SUPFAM" id="SSF56519">
    <property type="entry name" value="Penicillin binding protein dimerisation domain"/>
    <property type="match status" value="1"/>
</dbReference>
<gene>
    <name evidence="8" type="ORF">HMPREF0620_1013</name>
</gene>
<keyword evidence="9" id="KW-1185">Reference proteome</keyword>
<sequence length="618" mass="66476">MSKKKQPSPFSRKLSRFWETLSADSQDAAYSRTFRRRTVVFGLAIVVLIVALIIRLTFVQLVEGPAIAQDAIQMRTVDYTVQALRGTITDVNGVVMAQSQQRYTIYADQNGARNFQPKKCTGDNKAICHSLDGKPVPGSGPGAVAKMLAPVLKMNVMELGAKLAGVNSYIVLKKNVTPATKRAVDNLHLSGVIGSELTVTRSYPSGATAGAIIGGVNNDDVGVAGVEKMSQDSLKGENGKQVYQRGESGEKIPGTESVTKPAKNGGKVRLTIDRDVQWFVEKSLQDQENKIHAQWGIVVVQEVKTGRILAVADTNQYSAGGPDAILKGSLSMTATFEPGSVGKLITSSGLIQEGFAKGSSRYTVPYSFVYQGQTYHDAVYHPVERLTLAGIINESSNVGMVKSAEKYPVNLRYEYLKKFGIGEPTGIDFPGISSGVLSPASSWDDRTRQTILFGQGYTVNALQLTNIVATIANGGVRMGQSLVASSTDQEGRDTTPQPHAPTRVISKSTSEDMMDMMESVMDEEYANVFKVNGYRLAGKTGTAEVVGSKGGLTQIVGDSSVVIPADDPRFVITVAFMDSSQHGGYATSPVTNPIGEFLMQKYKVPQSTPRKNAISTTW</sequence>
<dbReference type="GO" id="GO:0005886">
    <property type="term" value="C:plasma membrane"/>
    <property type="evidence" value="ECO:0007669"/>
    <property type="project" value="TreeGrafter"/>
</dbReference>
<dbReference type="KEGG" id="pdo:PSDT_0632"/>
<dbReference type="Gene3D" id="3.30.450.330">
    <property type="match status" value="1"/>
</dbReference>
<evidence type="ECO:0000256" key="5">
    <source>
        <dbReference type="SAM" id="Phobius"/>
    </source>
</evidence>
<evidence type="ECO:0000256" key="1">
    <source>
        <dbReference type="ARBA" id="ARBA00004370"/>
    </source>
</evidence>
<evidence type="ECO:0000313" key="8">
    <source>
        <dbReference type="EMBL" id="EFT84008.1"/>
    </source>
</evidence>
<dbReference type="InterPro" id="IPR005311">
    <property type="entry name" value="PBP_dimer"/>
</dbReference>
<reference evidence="8 9" key="1">
    <citation type="submission" date="2010-12" db="EMBL/GenBank/DDBJ databases">
        <authorList>
            <person name="Muzny D."/>
            <person name="Qin X."/>
            <person name="Buhay C."/>
            <person name="Dugan-Rocha S."/>
            <person name="Ding Y."/>
            <person name="Chen G."/>
            <person name="Hawes A."/>
            <person name="Holder M."/>
            <person name="Jhangiani S."/>
            <person name="Johnson A."/>
            <person name="Khan Z."/>
            <person name="Li Z."/>
            <person name="Liu W."/>
            <person name="Liu X."/>
            <person name="Perez L."/>
            <person name="Shen H."/>
            <person name="Wang Q."/>
            <person name="Watt J."/>
            <person name="Xi L."/>
            <person name="Xin Y."/>
            <person name="Zhou J."/>
            <person name="Deng J."/>
            <person name="Jiang H."/>
            <person name="Liu Y."/>
            <person name="Qu J."/>
            <person name="Song X.-Z."/>
            <person name="Zhang L."/>
            <person name="Villasana D."/>
            <person name="Johnson A."/>
            <person name="Liu J."/>
            <person name="Liyanage D."/>
            <person name="Lorensuhewa L."/>
            <person name="Robinson T."/>
            <person name="Song A."/>
            <person name="Song B.-B."/>
            <person name="Dinh H."/>
            <person name="Thornton R."/>
            <person name="Coyle M."/>
            <person name="Francisco L."/>
            <person name="Jackson L."/>
            <person name="Javaid M."/>
            <person name="Korchina V."/>
            <person name="Kovar C."/>
            <person name="Mata R."/>
            <person name="Mathew T."/>
            <person name="Ngo R."/>
            <person name="Nguyen L."/>
            <person name="Nguyen N."/>
            <person name="Okwuonu G."/>
            <person name="Ongeri F."/>
            <person name="Pham C."/>
            <person name="Simmons D."/>
            <person name="Wilczek-Boney K."/>
            <person name="Hale W."/>
            <person name="Jakkamsetti A."/>
            <person name="Pham P."/>
            <person name="Ruth R."/>
            <person name="San Lucas F."/>
            <person name="Warren J."/>
            <person name="Zhang J."/>
            <person name="Zhao Z."/>
            <person name="Zhou C."/>
            <person name="Zhu D."/>
            <person name="Lee S."/>
            <person name="Bess C."/>
            <person name="Blankenburg K."/>
            <person name="Forbes L."/>
            <person name="Fu Q."/>
            <person name="Gubbala S."/>
            <person name="Hirani K."/>
            <person name="Jayaseelan J.C."/>
            <person name="Lara F."/>
            <person name="Munidasa M."/>
            <person name="Palculict T."/>
            <person name="Patil S."/>
            <person name="Pu L.-L."/>
            <person name="Saada N."/>
            <person name="Tang L."/>
            <person name="Weissenberger G."/>
            <person name="Zhu Y."/>
            <person name="Hemphill L."/>
            <person name="Shang Y."/>
            <person name="Youmans B."/>
            <person name="Ayvaz T."/>
            <person name="Ross M."/>
            <person name="Santibanez J."/>
            <person name="Aqrawi P."/>
            <person name="Gross S."/>
            <person name="Joshi V."/>
            <person name="Fowler G."/>
            <person name="Nazareth L."/>
            <person name="Reid J."/>
            <person name="Worley K."/>
            <person name="Petrosino J."/>
            <person name="Highlander S."/>
            <person name="Gibbs R."/>
        </authorList>
    </citation>
    <scope>NUCLEOTIDE SEQUENCE [LARGE SCALE GENOMIC DNA]</scope>
    <source>
        <strain evidence="8 9">DSM 10105</strain>
    </source>
</reference>
<proteinExistence type="inferred from homology"/>
<feature type="domain" description="Penicillin-binding protein transpeptidase" evidence="6">
    <location>
        <begin position="296"/>
        <end position="594"/>
    </location>
</feature>
<dbReference type="EMBL" id="AEON01000001">
    <property type="protein sequence ID" value="EFT84008.1"/>
    <property type="molecule type" value="Genomic_DNA"/>
</dbReference>
<dbReference type="PANTHER" id="PTHR30627:SF1">
    <property type="entry name" value="PEPTIDOGLYCAN D,D-TRANSPEPTIDASE FTSI"/>
    <property type="match status" value="1"/>
</dbReference>
<dbReference type="InterPro" id="IPR036138">
    <property type="entry name" value="PBP_dimer_sf"/>
</dbReference>
<dbReference type="PATRIC" id="fig|864564.6.peg.698"/>
<dbReference type="Pfam" id="PF00905">
    <property type="entry name" value="Transpeptidase"/>
    <property type="match status" value="1"/>
</dbReference>
<comment type="subcellular location">
    <subcellularLocation>
        <location evidence="1">Membrane</location>
    </subcellularLocation>
</comment>
<keyword evidence="3 5" id="KW-0472">Membrane</keyword>
<keyword evidence="5" id="KW-0812">Transmembrane</keyword>